<organism evidence="2 3">
    <name type="scientific">Microbacterium paraoxydans</name>
    <dbReference type="NCBI Taxonomy" id="199592"/>
    <lineage>
        <taxon>Bacteria</taxon>
        <taxon>Bacillati</taxon>
        <taxon>Actinomycetota</taxon>
        <taxon>Actinomycetes</taxon>
        <taxon>Micrococcales</taxon>
        <taxon>Microbacteriaceae</taxon>
        <taxon>Microbacterium</taxon>
    </lineage>
</organism>
<dbReference type="Gene3D" id="1.20.1250.20">
    <property type="entry name" value="MFS general substrate transporter like domains"/>
    <property type="match status" value="1"/>
</dbReference>
<feature type="transmembrane region" description="Helical" evidence="1">
    <location>
        <begin position="49"/>
        <end position="77"/>
    </location>
</feature>
<dbReference type="RefSeq" id="WP_060921998.1">
    <property type="nucleotide sequence ID" value="NZ_LT629770.1"/>
</dbReference>
<name>A0A1H1LTV1_9MICO</name>
<accession>A0A1H1LTV1</accession>
<sequence length="94" mass="9590">MLIPTIHVAAIRLIVVSAVPESTRGRALAAMGSVTQTAGVTGTPLAAPLVVAVGPAGALAVAGIGTLLAAVLTLLMYSTRRAQGNHRRVDVRRR</sequence>
<dbReference type="Proteomes" id="UP000182126">
    <property type="component" value="Chromosome I"/>
</dbReference>
<dbReference type="SUPFAM" id="SSF103473">
    <property type="entry name" value="MFS general substrate transporter"/>
    <property type="match status" value="1"/>
</dbReference>
<keyword evidence="1" id="KW-0812">Transmembrane</keyword>
<dbReference type="AlphaFoldDB" id="A0A1H1LTV1"/>
<evidence type="ECO:0000313" key="2">
    <source>
        <dbReference type="EMBL" id="SDR77923.1"/>
    </source>
</evidence>
<dbReference type="EMBL" id="LT629770">
    <property type="protein sequence ID" value="SDR77923.1"/>
    <property type="molecule type" value="Genomic_DNA"/>
</dbReference>
<gene>
    <name evidence="2" type="ORF">SAMN04489809_0282</name>
</gene>
<reference evidence="2 3" key="1">
    <citation type="submission" date="2016-10" db="EMBL/GenBank/DDBJ databases">
        <authorList>
            <person name="de Groot N.N."/>
        </authorList>
    </citation>
    <scope>NUCLEOTIDE SEQUENCE [LARGE SCALE GENOMIC DNA]</scope>
    <source>
        <strain evidence="2 3">DSM 15019</strain>
    </source>
</reference>
<proteinExistence type="predicted"/>
<evidence type="ECO:0008006" key="4">
    <source>
        <dbReference type="Google" id="ProtNLM"/>
    </source>
</evidence>
<evidence type="ECO:0000256" key="1">
    <source>
        <dbReference type="SAM" id="Phobius"/>
    </source>
</evidence>
<keyword evidence="1" id="KW-1133">Transmembrane helix</keyword>
<keyword evidence="1" id="KW-0472">Membrane</keyword>
<dbReference type="GeneID" id="36300443"/>
<dbReference type="InterPro" id="IPR036259">
    <property type="entry name" value="MFS_trans_sf"/>
</dbReference>
<protein>
    <recommendedName>
        <fullName evidence="4">Major facilitator superfamily (MFS) profile domain-containing protein</fullName>
    </recommendedName>
</protein>
<evidence type="ECO:0000313" key="3">
    <source>
        <dbReference type="Proteomes" id="UP000182126"/>
    </source>
</evidence>